<dbReference type="Proteomes" id="UP001168146">
    <property type="component" value="Unassembled WGS sequence"/>
</dbReference>
<accession>A0AAN6J047</accession>
<evidence type="ECO:0000313" key="1">
    <source>
        <dbReference type="EMBL" id="KAK0303330.1"/>
    </source>
</evidence>
<organism evidence="1 2">
    <name type="scientific">Friedmanniomyces endolithicus</name>
    <dbReference type="NCBI Taxonomy" id="329885"/>
    <lineage>
        <taxon>Eukaryota</taxon>
        <taxon>Fungi</taxon>
        <taxon>Dikarya</taxon>
        <taxon>Ascomycota</taxon>
        <taxon>Pezizomycotina</taxon>
        <taxon>Dothideomycetes</taxon>
        <taxon>Dothideomycetidae</taxon>
        <taxon>Mycosphaerellales</taxon>
        <taxon>Teratosphaeriaceae</taxon>
        <taxon>Friedmanniomyces</taxon>
    </lineage>
</organism>
<dbReference type="AlphaFoldDB" id="A0AAN6J047"/>
<comment type="caution">
    <text evidence="1">The sequence shown here is derived from an EMBL/GenBank/DDBJ whole genome shotgun (WGS) entry which is preliminary data.</text>
</comment>
<protein>
    <submittedName>
        <fullName evidence="1">Uncharacterized protein</fullName>
    </submittedName>
</protein>
<proteinExistence type="predicted"/>
<reference evidence="1" key="1">
    <citation type="submission" date="2021-12" db="EMBL/GenBank/DDBJ databases">
        <title>Black yeast isolated from Biological Soil Crust.</title>
        <authorList>
            <person name="Kurbessoian T."/>
        </authorList>
    </citation>
    <scope>NUCLEOTIDE SEQUENCE</scope>
    <source>
        <strain evidence="1">CCFEE 5208</strain>
    </source>
</reference>
<sequence length="163" mass="18030">MDTGEAGATILTEAEGEKNSRFRDEATVLHLPDDEQLKQAGDVASGAASTAERAVGFQTVFEADAEVSEEIVQAERKIEKVRNIFYDRRNLHQMLIPQWVHALQWGPIGVIQEALNLSAGRVFPGRRYVGFVCLHTGKIVFWDESLKGRVLMEAGAVAWFSAS</sequence>
<evidence type="ECO:0000313" key="2">
    <source>
        <dbReference type="Proteomes" id="UP001168146"/>
    </source>
</evidence>
<gene>
    <name evidence="1" type="ORF">LTR82_017594</name>
</gene>
<dbReference type="EMBL" id="JASUXU010000152">
    <property type="protein sequence ID" value="KAK0303330.1"/>
    <property type="molecule type" value="Genomic_DNA"/>
</dbReference>
<name>A0AAN6J047_9PEZI</name>